<dbReference type="Pfam" id="PF12833">
    <property type="entry name" value="HTH_18"/>
    <property type="match status" value="1"/>
</dbReference>
<sequence>MENQPLRKPDGFRSERLIVLPAHICDEAAQHPLVRPIYVTDTGYYPRALHHYMERPQGIEVQILICCMEGEGWYLLDGGRKHTLQQGQAILLPAGIPHAYGSSEDHPWSIYWWHMKGEQVEAYFGDLGPGDEAVTLTLEKTRQVAELFQEGYELLEQGYTLNHMIYVSQVAGHLAAILRNARLQPQAALPHSRTDLAHTIRYMMDHLESRLTLKELAAQAKVSVPHFTHQFKEATGYSPIDYFLRLKIQLACSNLDLTRDSVKEISHRLGFQDPYYFSRLFKQIMGKSPSDYRNTRKG</sequence>
<evidence type="ECO:0000256" key="3">
    <source>
        <dbReference type="ARBA" id="ARBA00023159"/>
    </source>
</evidence>
<dbReference type="InterPro" id="IPR037923">
    <property type="entry name" value="HTH-like"/>
</dbReference>
<dbReference type="Gene3D" id="1.10.10.60">
    <property type="entry name" value="Homeodomain-like"/>
    <property type="match status" value="2"/>
</dbReference>
<accession>A0ABU9DLD6</accession>
<evidence type="ECO:0000313" key="6">
    <source>
        <dbReference type="EMBL" id="MEK8128895.1"/>
    </source>
</evidence>
<dbReference type="EMBL" id="JBBPCC010000007">
    <property type="protein sequence ID" value="MEK8128895.1"/>
    <property type="molecule type" value="Genomic_DNA"/>
</dbReference>
<dbReference type="SUPFAM" id="SSF46689">
    <property type="entry name" value="Homeodomain-like"/>
    <property type="match status" value="2"/>
</dbReference>
<dbReference type="PROSITE" id="PS00041">
    <property type="entry name" value="HTH_ARAC_FAMILY_1"/>
    <property type="match status" value="1"/>
</dbReference>
<dbReference type="PANTHER" id="PTHR46796:SF7">
    <property type="entry name" value="ARAC FAMILY TRANSCRIPTIONAL REGULATOR"/>
    <property type="match status" value="1"/>
</dbReference>
<dbReference type="Proteomes" id="UP001469365">
    <property type="component" value="Unassembled WGS sequence"/>
</dbReference>
<dbReference type="PROSITE" id="PS01124">
    <property type="entry name" value="HTH_ARAC_FAMILY_2"/>
    <property type="match status" value="1"/>
</dbReference>
<keyword evidence="7" id="KW-1185">Reference proteome</keyword>
<evidence type="ECO:0000313" key="7">
    <source>
        <dbReference type="Proteomes" id="UP001469365"/>
    </source>
</evidence>
<dbReference type="RefSeq" id="WP_341415984.1">
    <property type="nucleotide sequence ID" value="NZ_JBBPCC010000007.1"/>
</dbReference>
<keyword evidence="3" id="KW-0010">Activator</keyword>
<dbReference type="SMART" id="SM00342">
    <property type="entry name" value="HTH_ARAC"/>
    <property type="match status" value="1"/>
</dbReference>
<gene>
    <name evidence="6" type="ORF">WMW72_13405</name>
</gene>
<evidence type="ECO:0000256" key="2">
    <source>
        <dbReference type="ARBA" id="ARBA00023125"/>
    </source>
</evidence>
<dbReference type="PANTHER" id="PTHR46796">
    <property type="entry name" value="HTH-TYPE TRANSCRIPTIONAL ACTIVATOR RHAS-RELATED"/>
    <property type="match status" value="1"/>
</dbReference>
<keyword evidence="2" id="KW-0238">DNA-binding</keyword>
<evidence type="ECO:0000259" key="5">
    <source>
        <dbReference type="PROSITE" id="PS01124"/>
    </source>
</evidence>
<dbReference type="PRINTS" id="PR00032">
    <property type="entry name" value="HTHARAC"/>
</dbReference>
<proteinExistence type="predicted"/>
<evidence type="ECO:0000256" key="4">
    <source>
        <dbReference type="ARBA" id="ARBA00023163"/>
    </source>
</evidence>
<protein>
    <submittedName>
        <fullName evidence="6">AraC family transcriptional regulator</fullName>
    </submittedName>
</protein>
<keyword evidence="1" id="KW-0805">Transcription regulation</keyword>
<dbReference type="CDD" id="cd06986">
    <property type="entry name" value="cupin_MmsR-like_N"/>
    <property type="match status" value="1"/>
</dbReference>
<dbReference type="InterPro" id="IPR009057">
    <property type="entry name" value="Homeodomain-like_sf"/>
</dbReference>
<dbReference type="InterPro" id="IPR003313">
    <property type="entry name" value="AraC-bd"/>
</dbReference>
<comment type="caution">
    <text evidence="6">The sequence shown here is derived from an EMBL/GenBank/DDBJ whole genome shotgun (WGS) entry which is preliminary data.</text>
</comment>
<dbReference type="SUPFAM" id="SSF51215">
    <property type="entry name" value="Regulatory protein AraC"/>
    <property type="match status" value="1"/>
</dbReference>
<dbReference type="Gene3D" id="2.60.120.280">
    <property type="entry name" value="Regulatory protein AraC"/>
    <property type="match status" value="1"/>
</dbReference>
<name>A0ABU9DLD6_9BACL</name>
<evidence type="ECO:0000256" key="1">
    <source>
        <dbReference type="ARBA" id="ARBA00023015"/>
    </source>
</evidence>
<dbReference type="InterPro" id="IPR020449">
    <property type="entry name" value="Tscrpt_reg_AraC-type_HTH"/>
</dbReference>
<organism evidence="6 7">
    <name type="scientific">Paenibacillus filicis</name>
    <dbReference type="NCBI Taxonomy" id="669464"/>
    <lineage>
        <taxon>Bacteria</taxon>
        <taxon>Bacillati</taxon>
        <taxon>Bacillota</taxon>
        <taxon>Bacilli</taxon>
        <taxon>Bacillales</taxon>
        <taxon>Paenibacillaceae</taxon>
        <taxon>Paenibacillus</taxon>
    </lineage>
</organism>
<dbReference type="InterPro" id="IPR018062">
    <property type="entry name" value="HTH_AraC-typ_CS"/>
</dbReference>
<reference evidence="6 7" key="1">
    <citation type="submission" date="2024-04" db="EMBL/GenBank/DDBJ databases">
        <title>draft genome sequnece of Paenibacillus filicis.</title>
        <authorList>
            <person name="Kim D.-U."/>
        </authorList>
    </citation>
    <scope>NUCLEOTIDE SEQUENCE [LARGE SCALE GENOMIC DNA]</scope>
    <source>
        <strain evidence="6 7">KACC14197</strain>
    </source>
</reference>
<dbReference type="InterPro" id="IPR050204">
    <property type="entry name" value="AraC_XylS_family_regulators"/>
</dbReference>
<keyword evidence="4" id="KW-0804">Transcription</keyword>
<feature type="domain" description="HTH araC/xylS-type" evidence="5">
    <location>
        <begin position="197"/>
        <end position="295"/>
    </location>
</feature>
<dbReference type="Pfam" id="PF02311">
    <property type="entry name" value="AraC_binding"/>
    <property type="match status" value="1"/>
</dbReference>
<dbReference type="InterPro" id="IPR018060">
    <property type="entry name" value="HTH_AraC"/>
</dbReference>